<sequence length="129" mass="14498">MKRILKKFNNNFFLRVGLGSMLLYTGYSTVTKPLVREDVWVALPAAVVDFLNFIEFQTALQVLGIVEILLAVGLLLWFLPRRLVFWVSILVALDNFLLLLLFGLSVESAPLLGVLAAAVATALTYRKQW</sequence>
<accession>A0A1G2QG30</accession>
<reference evidence="2 3" key="1">
    <citation type="journal article" date="2016" name="Nat. Commun.">
        <title>Thousands of microbial genomes shed light on interconnected biogeochemical processes in an aquifer system.</title>
        <authorList>
            <person name="Anantharaman K."/>
            <person name="Brown C.T."/>
            <person name="Hug L.A."/>
            <person name="Sharon I."/>
            <person name="Castelle C.J."/>
            <person name="Probst A.J."/>
            <person name="Thomas B.C."/>
            <person name="Singh A."/>
            <person name="Wilkins M.J."/>
            <person name="Karaoz U."/>
            <person name="Brodie E.L."/>
            <person name="Williams K.H."/>
            <person name="Hubbard S.S."/>
            <person name="Banfield J.F."/>
        </authorList>
    </citation>
    <scope>NUCLEOTIDE SEQUENCE [LARGE SCALE GENOMIC DNA]</scope>
</reference>
<evidence type="ECO:0008006" key="4">
    <source>
        <dbReference type="Google" id="ProtNLM"/>
    </source>
</evidence>
<evidence type="ECO:0000313" key="3">
    <source>
        <dbReference type="Proteomes" id="UP000177838"/>
    </source>
</evidence>
<proteinExistence type="predicted"/>
<keyword evidence="1" id="KW-0812">Transmembrane</keyword>
<organism evidence="2 3">
    <name type="scientific">Candidatus Vogelbacteria bacterium RIFOXYD1_FULL_46_19</name>
    <dbReference type="NCBI Taxonomy" id="1802439"/>
    <lineage>
        <taxon>Bacteria</taxon>
        <taxon>Candidatus Vogeliibacteriota</taxon>
    </lineage>
</organism>
<keyword evidence="1" id="KW-0472">Membrane</keyword>
<dbReference type="EMBL" id="MHTK01000006">
    <property type="protein sequence ID" value="OHA59574.1"/>
    <property type="molecule type" value="Genomic_DNA"/>
</dbReference>
<feature type="transmembrane region" description="Helical" evidence="1">
    <location>
        <begin position="50"/>
        <end position="76"/>
    </location>
</feature>
<name>A0A1G2QG30_9BACT</name>
<dbReference type="Proteomes" id="UP000177838">
    <property type="component" value="Unassembled WGS sequence"/>
</dbReference>
<comment type="caution">
    <text evidence="2">The sequence shown here is derived from an EMBL/GenBank/DDBJ whole genome shotgun (WGS) entry which is preliminary data.</text>
</comment>
<keyword evidence="1" id="KW-1133">Transmembrane helix</keyword>
<protein>
    <recommendedName>
        <fullName evidence="4">DoxX family protein</fullName>
    </recommendedName>
</protein>
<dbReference type="AlphaFoldDB" id="A0A1G2QG30"/>
<evidence type="ECO:0000256" key="1">
    <source>
        <dbReference type="SAM" id="Phobius"/>
    </source>
</evidence>
<feature type="transmembrane region" description="Helical" evidence="1">
    <location>
        <begin position="12"/>
        <end position="30"/>
    </location>
</feature>
<gene>
    <name evidence="2" type="ORF">A2589_01790</name>
</gene>
<dbReference type="STRING" id="1802439.A2589_01790"/>
<feature type="transmembrane region" description="Helical" evidence="1">
    <location>
        <begin position="83"/>
        <end position="102"/>
    </location>
</feature>
<evidence type="ECO:0000313" key="2">
    <source>
        <dbReference type="EMBL" id="OHA59574.1"/>
    </source>
</evidence>